<protein>
    <recommendedName>
        <fullName evidence="5">Thioredoxin domain-containing protein</fullName>
    </recommendedName>
</protein>
<keyword evidence="3" id="KW-1015">Disulfide bond</keyword>
<dbReference type="Gene3D" id="3.40.30.10">
    <property type="entry name" value="Glutaredoxin"/>
    <property type="match status" value="1"/>
</dbReference>
<dbReference type="OrthoDB" id="750178at2"/>
<dbReference type="CDD" id="cd02966">
    <property type="entry name" value="TlpA_like_family"/>
    <property type="match status" value="1"/>
</dbReference>
<evidence type="ECO:0000313" key="6">
    <source>
        <dbReference type="EMBL" id="KRT17914.1"/>
    </source>
</evidence>
<dbReference type="EMBL" id="LMZQ01000001">
    <property type="protein sequence ID" value="KRT17914.1"/>
    <property type="molecule type" value="Genomic_DNA"/>
</dbReference>
<organism evidence="6 7">
    <name type="scientific">Pedobacter ginsenosidimutans</name>
    <dbReference type="NCBI Taxonomy" id="687842"/>
    <lineage>
        <taxon>Bacteria</taxon>
        <taxon>Pseudomonadati</taxon>
        <taxon>Bacteroidota</taxon>
        <taxon>Sphingobacteriia</taxon>
        <taxon>Sphingobacteriales</taxon>
        <taxon>Sphingobacteriaceae</taxon>
        <taxon>Pedobacter</taxon>
    </lineage>
</organism>
<evidence type="ECO:0000256" key="4">
    <source>
        <dbReference type="ARBA" id="ARBA00023284"/>
    </source>
</evidence>
<name>A0A0T5VVL4_9SPHI</name>
<dbReference type="SUPFAM" id="SSF52833">
    <property type="entry name" value="Thioredoxin-like"/>
    <property type="match status" value="1"/>
</dbReference>
<reference evidence="6 7" key="1">
    <citation type="submission" date="2015-11" db="EMBL/GenBank/DDBJ databases">
        <title>Sequence of Pedobacter ginsenosidimutans.</title>
        <authorList>
            <person name="Carson E."/>
            <person name="Keyser V."/>
            <person name="Newman J."/>
            <person name="Miller J."/>
        </authorList>
    </citation>
    <scope>NUCLEOTIDE SEQUENCE [LARGE SCALE GENOMIC DNA]</scope>
    <source>
        <strain evidence="6 7">KACC 14530</strain>
    </source>
</reference>
<dbReference type="PANTHER" id="PTHR42852">
    <property type="entry name" value="THIOL:DISULFIDE INTERCHANGE PROTEIN DSBE"/>
    <property type="match status" value="1"/>
</dbReference>
<evidence type="ECO:0000256" key="3">
    <source>
        <dbReference type="ARBA" id="ARBA00023157"/>
    </source>
</evidence>
<evidence type="ECO:0000313" key="7">
    <source>
        <dbReference type="Proteomes" id="UP000051950"/>
    </source>
</evidence>
<dbReference type="GO" id="GO:0017004">
    <property type="term" value="P:cytochrome complex assembly"/>
    <property type="evidence" value="ECO:0007669"/>
    <property type="project" value="UniProtKB-KW"/>
</dbReference>
<dbReference type="Pfam" id="PF14289">
    <property type="entry name" value="DUF4369"/>
    <property type="match status" value="1"/>
</dbReference>
<dbReference type="InterPro" id="IPR000866">
    <property type="entry name" value="AhpC/TSA"/>
</dbReference>
<dbReference type="GO" id="GO:0016491">
    <property type="term" value="F:oxidoreductase activity"/>
    <property type="evidence" value="ECO:0007669"/>
    <property type="project" value="InterPro"/>
</dbReference>
<keyword evidence="2" id="KW-0201">Cytochrome c-type biogenesis</keyword>
<evidence type="ECO:0000256" key="2">
    <source>
        <dbReference type="ARBA" id="ARBA00022748"/>
    </source>
</evidence>
<dbReference type="GO" id="GO:0030313">
    <property type="term" value="C:cell envelope"/>
    <property type="evidence" value="ECO:0007669"/>
    <property type="project" value="UniProtKB-SubCell"/>
</dbReference>
<accession>A0A0T5VVL4</accession>
<gene>
    <name evidence="6" type="ORF">ASU31_01055</name>
</gene>
<dbReference type="PANTHER" id="PTHR42852:SF6">
    <property type="entry name" value="THIOL:DISULFIDE INTERCHANGE PROTEIN DSBE"/>
    <property type="match status" value="1"/>
</dbReference>
<dbReference type="InterPro" id="IPR013766">
    <property type="entry name" value="Thioredoxin_domain"/>
</dbReference>
<comment type="subcellular location">
    <subcellularLocation>
        <location evidence="1">Cell envelope</location>
    </subcellularLocation>
</comment>
<proteinExistence type="predicted"/>
<feature type="domain" description="Thioredoxin" evidence="5">
    <location>
        <begin position="231"/>
        <end position="372"/>
    </location>
</feature>
<dbReference type="STRING" id="687842.ASU31_01055"/>
<sequence>MKNITLKTTRIIPGLIICCSILVFALTTTAFRTGGYVIEGEMIAPNGTKVSLSYEYSGKRFADSALVKDNRILLKGSLPEALQCTLSNSVNQQLKIVLLGNETINLRGNVAKFYYSEVSGAKEDVLFNTFNKKKLAITGEYRDQLKATSTDFYDRNSRVYLDFHRKIDSLTLSFVKEYPNAAAASLAIISSHMNSTDVLRAEACYTHLSESAKRSYYAKRIKAFIDASKGIAVGKQAPDFALRDINGKKFDLKDYRGKYLFIDFWASWCKPCREEHPLLRQLNTVYQDKNIVFVSISMDTNEKNWRQAVADDGLSWVQLNDPLALKGPLAEAYSVMALPSNLILDPKGKILATKLRGQPLSDFMQNLFKTNN</sequence>
<dbReference type="InterPro" id="IPR050553">
    <property type="entry name" value="Thioredoxin_ResA/DsbE_sf"/>
</dbReference>
<dbReference type="AlphaFoldDB" id="A0A0T5VVL4"/>
<dbReference type="GO" id="GO:0016209">
    <property type="term" value="F:antioxidant activity"/>
    <property type="evidence" value="ECO:0007669"/>
    <property type="project" value="InterPro"/>
</dbReference>
<dbReference type="RefSeq" id="WP_057930544.1">
    <property type="nucleotide sequence ID" value="NZ_LMZQ01000001.1"/>
</dbReference>
<dbReference type="InterPro" id="IPR025380">
    <property type="entry name" value="DUF4369"/>
</dbReference>
<comment type="caution">
    <text evidence="6">The sequence shown here is derived from an EMBL/GenBank/DDBJ whole genome shotgun (WGS) entry which is preliminary data.</text>
</comment>
<dbReference type="Proteomes" id="UP000051950">
    <property type="component" value="Unassembled WGS sequence"/>
</dbReference>
<keyword evidence="4" id="KW-0676">Redox-active center</keyword>
<evidence type="ECO:0000256" key="1">
    <source>
        <dbReference type="ARBA" id="ARBA00004196"/>
    </source>
</evidence>
<dbReference type="Pfam" id="PF00578">
    <property type="entry name" value="AhpC-TSA"/>
    <property type="match status" value="1"/>
</dbReference>
<dbReference type="PROSITE" id="PS51352">
    <property type="entry name" value="THIOREDOXIN_2"/>
    <property type="match status" value="1"/>
</dbReference>
<evidence type="ECO:0000259" key="5">
    <source>
        <dbReference type="PROSITE" id="PS51352"/>
    </source>
</evidence>
<keyword evidence="7" id="KW-1185">Reference proteome</keyword>
<dbReference type="InterPro" id="IPR036249">
    <property type="entry name" value="Thioredoxin-like_sf"/>
</dbReference>